<evidence type="ECO:0000256" key="7">
    <source>
        <dbReference type="ARBA" id="ARBA00022989"/>
    </source>
</evidence>
<dbReference type="PANTHER" id="PTHR30413">
    <property type="entry name" value="INNER MEMBRANE TRANSPORT PERMEASE"/>
    <property type="match status" value="1"/>
</dbReference>
<evidence type="ECO:0000256" key="9">
    <source>
        <dbReference type="RuleBase" id="RU361157"/>
    </source>
</evidence>
<keyword evidence="3 9" id="KW-0813">Transport</keyword>
<dbReference type="AlphaFoldDB" id="E5YAY9"/>
<feature type="transmembrane region" description="Helical" evidence="9">
    <location>
        <begin position="173"/>
        <end position="191"/>
    </location>
</feature>
<dbReference type="OrthoDB" id="9814458at2"/>
<keyword evidence="4 9" id="KW-1003">Cell membrane</keyword>
<evidence type="ECO:0000313" key="11">
    <source>
        <dbReference type="EMBL" id="EFV42824.1"/>
    </source>
</evidence>
<evidence type="ECO:0000256" key="4">
    <source>
        <dbReference type="ARBA" id="ARBA00022475"/>
    </source>
</evidence>
<proteinExistence type="inferred from homology"/>
<evidence type="ECO:0000313" key="12">
    <source>
        <dbReference type="Proteomes" id="UP000006034"/>
    </source>
</evidence>
<keyword evidence="12" id="KW-1185">Reference proteome</keyword>
<dbReference type="PROSITE" id="PS51012">
    <property type="entry name" value="ABC_TM2"/>
    <property type="match status" value="1"/>
</dbReference>
<comment type="similarity">
    <text evidence="2 9">Belongs to the ABC-2 integral membrane protein family.</text>
</comment>
<protein>
    <recommendedName>
        <fullName evidence="9">Transport permease protein</fullName>
    </recommendedName>
</protein>
<dbReference type="EMBL" id="ADCP02000005">
    <property type="protein sequence ID" value="EFV42824.1"/>
    <property type="molecule type" value="Genomic_DNA"/>
</dbReference>
<keyword evidence="5" id="KW-0997">Cell inner membrane</keyword>
<name>E5YAY9_BILW3</name>
<dbReference type="Proteomes" id="UP000006034">
    <property type="component" value="Unassembled WGS sequence"/>
</dbReference>
<evidence type="ECO:0000256" key="3">
    <source>
        <dbReference type="ARBA" id="ARBA00022448"/>
    </source>
</evidence>
<evidence type="ECO:0000256" key="2">
    <source>
        <dbReference type="ARBA" id="ARBA00007783"/>
    </source>
</evidence>
<dbReference type="Pfam" id="PF01061">
    <property type="entry name" value="ABC2_membrane"/>
    <property type="match status" value="1"/>
</dbReference>
<organism evidence="11 12">
    <name type="scientific">Bilophila wadsworthia (strain 3_1_6)</name>
    <dbReference type="NCBI Taxonomy" id="563192"/>
    <lineage>
        <taxon>Bacteria</taxon>
        <taxon>Pseudomonadati</taxon>
        <taxon>Thermodesulfobacteriota</taxon>
        <taxon>Desulfovibrionia</taxon>
        <taxon>Desulfovibrionales</taxon>
        <taxon>Desulfovibrionaceae</taxon>
        <taxon>Bilophila</taxon>
    </lineage>
</organism>
<feature type="transmembrane region" description="Helical" evidence="9">
    <location>
        <begin position="60"/>
        <end position="76"/>
    </location>
</feature>
<comment type="subcellular location">
    <subcellularLocation>
        <location evidence="1">Cell inner membrane</location>
        <topology evidence="1">Multi-pass membrane protein</topology>
    </subcellularLocation>
    <subcellularLocation>
        <location evidence="9">Cell membrane</location>
        <topology evidence="9">Multi-pass membrane protein</topology>
    </subcellularLocation>
</comment>
<gene>
    <name evidence="11" type="ORF">HMPREF0179_03360</name>
</gene>
<sequence length="256" mass="28080">MSSGWIVQGRVIMALILREVHTLYGSSRLGYLWAVIQTMFGIGIFWGIREIAGARAPHGMSVLMFLLAGFGLWATFSETLTKCMSAVSGNKALLTFPQVTPLDLMLSRTVVVWGTQLSSGCVITGIAAFCGTSLYVSDWTGLFAAFLLTPLLGLGCGMLCASLAVFWPTLEKIVPMILRILFFASGIFFSVSMFPKNIADILLLNPVMQLIELLRQSLSRGYVAPTYDYLYIVAFCVVSLCLGGLLERYARKRAEQ</sequence>
<evidence type="ECO:0000256" key="6">
    <source>
        <dbReference type="ARBA" id="ARBA00022692"/>
    </source>
</evidence>
<accession>E5YAY9</accession>
<dbReference type="PANTHER" id="PTHR30413:SF8">
    <property type="entry name" value="TRANSPORT PERMEASE PROTEIN"/>
    <property type="match status" value="1"/>
</dbReference>
<dbReference type="GO" id="GO:0140359">
    <property type="term" value="F:ABC-type transporter activity"/>
    <property type="evidence" value="ECO:0007669"/>
    <property type="project" value="InterPro"/>
</dbReference>
<feature type="transmembrane region" description="Helical" evidence="9">
    <location>
        <begin position="30"/>
        <end position="48"/>
    </location>
</feature>
<dbReference type="HOGENOM" id="CLU_060703_5_1_7"/>
<evidence type="ECO:0000256" key="5">
    <source>
        <dbReference type="ARBA" id="ARBA00022519"/>
    </source>
</evidence>
<evidence type="ECO:0000256" key="1">
    <source>
        <dbReference type="ARBA" id="ARBA00004429"/>
    </source>
</evidence>
<reference evidence="11 12" key="1">
    <citation type="submission" date="2010-10" db="EMBL/GenBank/DDBJ databases">
        <authorList>
            <consortium name="The Broad Institute Genome Sequencing Platform"/>
            <person name="Ward D."/>
            <person name="Earl A."/>
            <person name="Feldgarden M."/>
            <person name="Young S.K."/>
            <person name="Gargeya S."/>
            <person name="Zeng Q."/>
            <person name="Alvarado L."/>
            <person name="Berlin A."/>
            <person name="Bochicchio J."/>
            <person name="Chapman S.B."/>
            <person name="Chen Z."/>
            <person name="Freedman E."/>
            <person name="Gellesch M."/>
            <person name="Goldberg J."/>
            <person name="Griggs A."/>
            <person name="Gujja S."/>
            <person name="Heilman E."/>
            <person name="Heiman D."/>
            <person name="Howarth C."/>
            <person name="Mehta T."/>
            <person name="Neiman D."/>
            <person name="Pearson M."/>
            <person name="Roberts A."/>
            <person name="Saif S."/>
            <person name="Shea T."/>
            <person name="Shenoy N."/>
            <person name="Sisk P."/>
            <person name="Stolte C."/>
            <person name="Sykes S."/>
            <person name="White J."/>
            <person name="Yandava C."/>
            <person name="Allen-Vercoe E."/>
            <person name="Sibley C."/>
            <person name="Ambrose C.E."/>
            <person name="Strauss J."/>
            <person name="Daigneault M."/>
            <person name="Haas B."/>
            <person name="Nusbaum C."/>
            <person name="Birren B."/>
        </authorList>
    </citation>
    <scope>NUCLEOTIDE SEQUENCE [LARGE SCALE GENOMIC DNA]</scope>
    <source>
        <strain evidence="11 12">3_1_6</strain>
    </source>
</reference>
<keyword evidence="7 9" id="KW-1133">Transmembrane helix</keyword>
<dbReference type="GO" id="GO:0015920">
    <property type="term" value="P:lipopolysaccharide transport"/>
    <property type="evidence" value="ECO:0007669"/>
    <property type="project" value="TreeGrafter"/>
</dbReference>
<dbReference type="STRING" id="563192.HMPREF0179_03360"/>
<feature type="transmembrane region" description="Helical" evidence="9">
    <location>
        <begin position="110"/>
        <end position="130"/>
    </location>
</feature>
<dbReference type="InterPro" id="IPR047817">
    <property type="entry name" value="ABC2_TM_bact-type"/>
</dbReference>
<dbReference type="InterPro" id="IPR013525">
    <property type="entry name" value="ABC2_TM"/>
</dbReference>
<dbReference type="GO" id="GO:0005886">
    <property type="term" value="C:plasma membrane"/>
    <property type="evidence" value="ECO:0007669"/>
    <property type="project" value="UniProtKB-SubCell"/>
</dbReference>
<feature type="transmembrane region" description="Helical" evidence="9">
    <location>
        <begin position="229"/>
        <end position="246"/>
    </location>
</feature>
<feature type="transmembrane region" description="Helical" evidence="9">
    <location>
        <begin position="142"/>
        <end position="167"/>
    </location>
</feature>
<comment type="caution">
    <text evidence="11">The sequence shown here is derived from an EMBL/GenBank/DDBJ whole genome shotgun (WGS) entry which is preliminary data.</text>
</comment>
<dbReference type="eggNOG" id="COG1682">
    <property type="taxonomic scope" value="Bacteria"/>
</dbReference>
<evidence type="ECO:0000256" key="8">
    <source>
        <dbReference type="ARBA" id="ARBA00023136"/>
    </source>
</evidence>
<keyword evidence="8 9" id="KW-0472">Membrane</keyword>
<keyword evidence="6 9" id="KW-0812">Transmembrane</keyword>
<evidence type="ECO:0000259" key="10">
    <source>
        <dbReference type="PROSITE" id="PS51012"/>
    </source>
</evidence>
<feature type="domain" description="ABC transmembrane type-2" evidence="10">
    <location>
        <begin position="29"/>
        <end position="250"/>
    </location>
</feature>
<reference evidence="11 12" key="2">
    <citation type="submission" date="2013-04" db="EMBL/GenBank/DDBJ databases">
        <title>The Genome Sequence of Bilophila wadsworthia 3_1_6.</title>
        <authorList>
            <consortium name="The Broad Institute Genomics Platform"/>
            <person name="Earl A."/>
            <person name="Ward D."/>
            <person name="Feldgarden M."/>
            <person name="Gevers D."/>
            <person name="Sibley C."/>
            <person name="Strauss J."/>
            <person name="Allen-Vercoe E."/>
            <person name="Walker B."/>
            <person name="Young S."/>
            <person name="Zeng Q."/>
            <person name="Gargeya S."/>
            <person name="Fitzgerald M."/>
            <person name="Haas B."/>
            <person name="Abouelleil A."/>
            <person name="Allen A.W."/>
            <person name="Alvarado L."/>
            <person name="Arachchi H.M."/>
            <person name="Berlin A.M."/>
            <person name="Chapman S.B."/>
            <person name="Gainer-Dewar J."/>
            <person name="Goldberg J."/>
            <person name="Griggs A."/>
            <person name="Gujja S."/>
            <person name="Hansen M."/>
            <person name="Howarth C."/>
            <person name="Imamovic A."/>
            <person name="Ireland A."/>
            <person name="Larimer J."/>
            <person name="McCowan C."/>
            <person name="Murphy C."/>
            <person name="Pearson M."/>
            <person name="Poon T.W."/>
            <person name="Priest M."/>
            <person name="Roberts A."/>
            <person name="Saif S."/>
            <person name="Shea T."/>
            <person name="Sisk P."/>
            <person name="Sykes S."/>
            <person name="Wortman J."/>
            <person name="Nusbaum C."/>
            <person name="Birren B."/>
        </authorList>
    </citation>
    <scope>NUCLEOTIDE SEQUENCE [LARGE SCALE GENOMIC DNA]</scope>
    <source>
        <strain evidence="11 12">3_1_6</strain>
    </source>
</reference>